<name>A0A8J6K1C2_ELECQ</name>
<dbReference type="EMBL" id="WNTK01000012">
    <property type="protein sequence ID" value="KAG9475882.1"/>
    <property type="molecule type" value="Genomic_DNA"/>
</dbReference>
<organism evidence="1 2">
    <name type="scientific">Eleutherodactylus coqui</name>
    <name type="common">Puerto Rican coqui</name>
    <dbReference type="NCBI Taxonomy" id="57060"/>
    <lineage>
        <taxon>Eukaryota</taxon>
        <taxon>Metazoa</taxon>
        <taxon>Chordata</taxon>
        <taxon>Craniata</taxon>
        <taxon>Vertebrata</taxon>
        <taxon>Euteleostomi</taxon>
        <taxon>Amphibia</taxon>
        <taxon>Batrachia</taxon>
        <taxon>Anura</taxon>
        <taxon>Neobatrachia</taxon>
        <taxon>Hyloidea</taxon>
        <taxon>Eleutherodactylidae</taxon>
        <taxon>Eleutherodactylinae</taxon>
        <taxon>Eleutherodactylus</taxon>
        <taxon>Eleutherodactylus</taxon>
    </lineage>
</organism>
<reference evidence="1" key="1">
    <citation type="thesis" date="2020" institute="ProQuest LLC" country="789 East Eisenhower Parkway, Ann Arbor, MI, USA">
        <title>Comparative Genomics and Chromosome Evolution.</title>
        <authorList>
            <person name="Mudd A.B."/>
        </authorList>
    </citation>
    <scope>NUCLEOTIDE SEQUENCE</scope>
    <source>
        <strain evidence="1">HN-11 Male</strain>
        <tissue evidence="1">Kidney and liver</tissue>
    </source>
</reference>
<sequence length="84" mass="9600">MAQWINECQMPIQRWRQCPIHLAPTIRPSSNSDNTALSCARCPVFNLTHKITPDTGVGIPLPYHESSFHDQFTYCYPMNFGMSV</sequence>
<proteinExistence type="predicted"/>
<protein>
    <submittedName>
        <fullName evidence="1">Uncharacterized protein</fullName>
    </submittedName>
</protein>
<comment type="caution">
    <text evidence="1">The sequence shown here is derived from an EMBL/GenBank/DDBJ whole genome shotgun (WGS) entry which is preliminary data.</text>
</comment>
<dbReference type="Proteomes" id="UP000770717">
    <property type="component" value="Unassembled WGS sequence"/>
</dbReference>
<evidence type="ECO:0000313" key="1">
    <source>
        <dbReference type="EMBL" id="KAG9475882.1"/>
    </source>
</evidence>
<dbReference type="AlphaFoldDB" id="A0A8J6K1C2"/>
<accession>A0A8J6K1C2</accession>
<gene>
    <name evidence="1" type="ORF">GDO78_003988</name>
</gene>
<keyword evidence="2" id="KW-1185">Reference proteome</keyword>
<evidence type="ECO:0000313" key="2">
    <source>
        <dbReference type="Proteomes" id="UP000770717"/>
    </source>
</evidence>